<reference evidence="3" key="1">
    <citation type="journal article" date="2019" name="Int. J. Syst. Evol. Microbiol.">
        <title>The Global Catalogue of Microorganisms (GCM) 10K type strain sequencing project: providing services to taxonomists for standard genome sequencing and annotation.</title>
        <authorList>
            <consortium name="The Broad Institute Genomics Platform"/>
            <consortium name="The Broad Institute Genome Sequencing Center for Infectious Disease"/>
            <person name="Wu L."/>
            <person name="Ma J."/>
        </authorList>
    </citation>
    <scope>NUCLEOTIDE SEQUENCE [LARGE SCALE GENOMIC DNA]</scope>
    <source>
        <strain evidence="3">JCM 17589</strain>
    </source>
</reference>
<evidence type="ECO:0000313" key="2">
    <source>
        <dbReference type="EMBL" id="GAA4142254.1"/>
    </source>
</evidence>
<dbReference type="Proteomes" id="UP001501845">
    <property type="component" value="Unassembled WGS sequence"/>
</dbReference>
<feature type="compositionally biased region" description="Basic and acidic residues" evidence="1">
    <location>
        <begin position="119"/>
        <end position="134"/>
    </location>
</feature>
<feature type="region of interest" description="Disordered" evidence="1">
    <location>
        <begin position="111"/>
        <end position="134"/>
    </location>
</feature>
<keyword evidence="3" id="KW-1185">Reference proteome</keyword>
<evidence type="ECO:0000256" key="1">
    <source>
        <dbReference type="SAM" id="MobiDB-lite"/>
    </source>
</evidence>
<feature type="region of interest" description="Disordered" evidence="1">
    <location>
        <begin position="73"/>
        <end position="95"/>
    </location>
</feature>
<name>A0ABP7YW69_9ACTN</name>
<accession>A0ABP7YW69</accession>
<organism evidence="2 3">
    <name type="scientific">Streptomyces tunisiensis</name>
    <dbReference type="NCBI Taxonomy" id="948699"/>
    <lineage>
        <taxon>Bacteria</taxon>
        <taxon>Bacillati</taxon>
        <taxon>Actinomycetota</taxon>
        <taxon>Actinomycetes</taxon>
        <taxon>Kitasatosporales</taxon>
        <taxon>Streptomycetaceae</taxon>
        <taxon>Streptomyces</taxon>
    </lineage>
</organism>
<sequence>MQKNGRLDFARVHVRQQRRDDSGVFPRRLPVLRGREECHPLTARGGLLDDVAQHVVAAVPVDQHERVDARAAQRVGDVPHHGVQRHGGDGHRARPGRVLVRTGDGHRRKEVHGVGAGDRPCDRAGDQGVRRQRQEGTVLFMTSDRKYRDLT</sequence>
<proteinExistence type="predicted"/>
<evidence type="ECO:0000313" key="3">
    <source>
        <dbReference type="Proteomes" id="UP001501845"/>
    </source>
</evidence>
<protein>
    <submittedName>
        <fullName evidence="2">Uncharacterized protein</fullName>
    </submittedName>
</protein>
<dbReference type="EMBL" id="BAABBU010000017">
    <property type="protein sequence ID" value="GAA4142254.1"/>
    <property type="molecule type" value="Genomic_DNA"/>
</dbReference>
<gene>
    <name evidence="2" type="ORF">GCM10022285_43740</name>
</gene>
<comment type="caution">
    <text evidence="2">The sequence shown here is derived from an EMBL/GenBank/DDBJ whole genome shotgun (WGS) entry which is preliminary data.</text>
</comment>